<dbReference type="GO" id="GO:0015221">
    <property type="term" value="F:lipopolysaccharide transmembrane transporter activity"/>
    <property type="evidence" value="ECO:0007669"/>
    <property type="project" value="InterPro"/>
</dbReference>
<gene>
    <name evidence="1" type="primary">lptC</name>
    <name evidence="1" type="ORF">CRP01_16485</name>
</gene>
<sequence length="207" mass="24006">MPLFSEIRYPKPKKRIFAKNQYMKRVWLWLILLGSLIAACENDPSEVAELLANLEPEIERAQEVEILYSDSALVKVRIQGETMLTYLDRNDPRQEFPDGVRVEFFDPDGSIASVLTAKYGVRIDKKNQIVVRDSVVWQSVEQEKLETEELIWDERMEKVYTQKFVVVTRPDEIITGHGFESDQNFENARINAVDGRIKISDPSKLKD</sequence>
<dbReference type="InterPro" id="IPR026265">
    <property type="entry name" value="LptC"/>
</dbReference>
<dbReference type="NCBIfam" id="TIGR04409">
    <property type="entry name" value="LptC_YrbK"/>
    <property type="match status" value="1"/>
</dbReference>
<dbReference type="Pfam" id="PF06835">
    <property type="entry name" value="LptC"/>
    <property type="match status" value="1"/>
</dbReference>
<dbReference type="EMBL" id="PDUD01000021">
    <property type="protein sequence ID" value="PHN05585.1"/>
    <property type="molecule type" value="Genomic_DNA"/>
</dbReference>
<comment type="caution">
    <text evidence="1">The sequence shown here is derived from an EMBL/GenBank/DDBJ whole genome shotgun (WGS) entry which is preliminary data.</text>
</comment>
<proteinExistence type="predicted"/>
<accession>A0A2D0NAR7</accession>
<evidence type="ECO:0000313" key="2">
    <source>
        <dbReference type="Proteomes" id="UP000223913"/>
    </source>
</evidence>
<keyword evidence="2" id="KW-1185">Reference proteome</keyword>
<name>A0A2D0NAR7_FLAN2</name>
<protein>
    <submittedName>
        <fullName evidence="1">LPS export ABC transporter periplasmic protein LptC</fullName>
    </submittedName>
</protein>
<dbReference type="Gene3D" id="2.60.450.10">
    <property type="entry name" value="Lipopolysaccharide (LPS) transport protein A like domain"/>
    <property type="match status" value="1"/>
</dbReference>
<dbReference type="AlphaFoldDB" id="A0A2D0NAR7"/>
<organism evidence="1 2">
    <name type="scientific">Flavilitoribacter nigricans (strain ATCC 23147 / DSM 23189 / NBRC 102662 / NCIMB 1420 / SS-2)</name>
    <name type="common">Lewinella nigricans</name>
    <dbReference type="NCBI Taxonomy" id="1122177"/>
    <lineage>
        <taxon>Bacteria</taxon>
        <taxon>Pseudomonadati</taxon>
        <taxon>Bacteroidota</taxon>
        <taxon>Saprospiria</taxon>
        <taxon>Saprospirales</taxon>
        <taxon>Lewinellaceae</taxon>
        <taxon>Flavilitoribacter</taxon>
    </lineage>
</organism>
<dbReference type="GO" id="GO:0005886">
    <property type="term" value="C:plasma membrane"/>
    <property type="evidence" value="ECO:0007669"/>
    <property type="project" value="InterPro"/>
</dbReference>
<evidence type="ECO:0000313" key="1">
    <source>
        <dbReference type="EMBL" id="PHN05585.1"/>
    </source>
</evidence>
<reference evidence="1 2" key="1">
    <citation type="submission" date="2017-10" db="EMBL/GenBank/DDBJ databases">
        <title>The draft genome sequence of Lewinella nigricans NBRC 102662.</title>
        <authorList>
            <person name="Wang K."/>
        </authorList>
    </citation>
    <scope>NUCLEOTIDE SEQUENCE [LARGE SCALE GENOMIC DNA]</scope>
    <source>
        <strain evidence="1 2">NBRC 102662</strain>
    </source>
</reference>
<dbReference type="InterPro" id="IPR010664">
    <property type="entry name" value="LipoPS_assembly_LptC-rel"/>
</dbReference>
<dbReference type="Proteomes" id="UP000223913">
    <property type="component" value="Unassembled WGS sequence"/>
</dbReference>